<keyword evidence="9" id="KW-0560">Oxidoreductase</keyword>
<evidence type="ECO:0000256" key="9">
    <source>
        <dbReference type="ARBA" id="ARBA00023002"/>
    </source>
</evidence>
<keyword evidence="8 15" id="KW-1133">Transmembrane helix</keyword>
<evidence type="ECO:0000256" key="13">
    <source>
        <dbReference type="ARBA" id="ARBA00048483"/>
    </source>
</evidence>
<comment type="caution">
    <text evidence="17">The sequence shown here is derived from an EMBL/GenBank/DDBJ whole genome shotgun (WGS) entry which is preliminary data.</text>
</comment>
<dbReference type="InterPro" id="IPR039261">
    <property type="entry name" value="FNR_nucleotide-bd"/>
</dbReference>
<feature type="domain" description="FAD-binding FR-type" evidence="16">
    <location>
        <begin position="149"/>
        <end position="292"/>
    </location>
</feature>
<reference evidence="17 18" key="1">
    <citation type="submission" date="2016-03" db="EMBL/GenBank/DDBJ databases">
        <title>Whole genome sequencing of Grifola frondosa 9006-11.</title>
        <authorList>
            <person name="Min B."/>
            <person name="Park H."/>
            <person name="Kim J.-G."/>
            <person name="Cho H."/>
            <person name="Oh Y.-L."/>
            <person name="Kong W.-S."/>
            <person name="Choi I.-G."/>
        </authorList>
    </citation>
    <scope>NUCLEOTIDE SEQUENCE [LARGE SCALE GENOMIC DNA]</scope>
    <source>
        <strain evidence="17 18">9006-11</strain>
    </source>
</reference>
<evidence type="ECO:0000256" key="2">
    <source>
        <dbReference type="ARBA" id="ARBA00006278"/>
    </source>
</evidence>
<evidence type="ECO:0000256" key="15">
    <source>
        <dbReference type="SAM" id="Phobius"/>
    </source>
</evidence>
<dbReference type="EMBL" id="LUGG01000004">
    <property type="protein sequence ID" value="OBZ75154.1"/>
    <property type="molecule type" value="Genomic_DNA"/>
</dbReference>
<dbReference type="PANTHER" id="PTHR32361">
    <property type="entry name" value="FERRIC/CUPRIC REDUCTASE TRANSMEMBRANE COMPONENT"/>
    <property type="match status" value="1"/>
</dbReference>
<evidence type="ECO:0000256" key="8">
    <source>
        <dbReference type="ARBA" id="ARBA00022989"/>
    </source>
</evidence>
<evidence type="ECO:0000256" key="14">
    <source>
        <dbReference type="SAM" id="MobiDB-lite"/>
    </source>
</evidence>
<organism evidence="17 18">
    <name type="scientific">Grifola frondosa</name>
    <name type="common">Maitake</name>
    <name type="synonym">Polyporus frondosus</name>
    <dbReference type="NCBI Taxonomy" id="5627"/>
    <lineage>
        <taxon>Eukaryota</taxon>
        <taxon>Fungi</taxon>
        <taxon>Dikarya</taxon>
        <taxon>Basidiomycota</taxon>
        <taxon>Agaricomycotina</taxon>
        <taxon>Agaricomycetes</taxon>
        <taxon>Polyporales</taxon>
        <taxon>Grifolaceae</taxon>
        <taxon>Grifola</taxon>
    </lineage>
</organism>
<feature type="transmembrane region" description="Helical" evidence="15">
    <location>
        <begin position="12"/>
        <end position="33"/>
    </location>
</feature>
<keyword evidence="5" id="KW-1003">Cell membrane</keyword>
<dbReference type="GO" id="GO:0052851">
    <property type="term" value="F:ferric-chelate reductase (NADPH) activity"/>
    <property type="evidence" value="ECO:0007669"/>
    <property type="project" value="UniProtKB-EC"/>
</dbReference>
<feature type="transmembrane region" description="Helical" evidence="15">
    <location>
        <begin position="40"/>
        <end position="57"/>
    </location>
</feature>
<dbReference type="GO" id="GO:0006826">
    <property type="term" value="P:iron ion transport"/>
    <property type="evidence" value="ECO:0007669"/>
    <property type="project" value="TreeGrafter"/>
</dbReference>
<keyword evidence="11 15" id="KW-0472">Membrane</keyword>
<keyword evidence="4" id="KW-0813">Transport</keyword>
<dbReference type="AlphaFoldDB" id="A0A1C7MJE6"/>
<dbReference type="InterPro" id="IPR013121">
    <property type="entry name" value="Fe_red_NAD-bd_6"/>
</dbReference>
<feature type="region of interest" description="Disordered" evidence="14">
    <location>
        <begin position="396"/>
        <end position="447"/>
    </location>
</feature>
<dbReference type="InterPro" id="IPR013112">
    <property type="entry name" value="FAD-bd_8"/>
</dbReference>
<dbReference type="OMA" id="WIFREYA"/>
<dbReference type="EC" id="1.16.1.9" evidence="3"/>
<feature type="region of interest" description="Disordered" evidence="14">
    <location>
        <begin position="618"/>
        <end position="641"/>
    </location>
</feature>
<evidence type="ECO:0000256" key="11">
    <source>
        <dbReference type="ARBA" id="ARBA00023136"/>
    </source>
</evidence>
<keyword evidence="7" id="KW-0249">Electron transport</keyword>
<comment type="catalytic activity">
    <reaction evidence="13">
        <text>2 a Fe(II)-siderophore + NADP(+) + H(+) = 2 a Fe(III)-siderophore + NADPH</text>
        <dbReference type="Rhea" id="RHEA:28795"/>
        <dbReference type="Rhea" id="RHEA-COMP:11342"/>
        <dbReference type="Rhea" id="RHEA-COMP:11344"/>
        <dbReference type="ChEBI" id="CHEBI:15378"/>
        <dbReference type="ChEBI" id="CHEBI:29033"/>
        <dbReference type="ChEBI" id="CHEBI:29034"/>
        <dbReference type="ChEBI" id="CHEBI:57783"/>
        <dbReference type="ChEBI" id="CHEBI:58349"/>
        <dbReference type="EC" id="1.16.1.9"/>
    </reaction>
</comment>
<dbReference type="STRING" id="5627.A0A1C7MJE6"/>
<dbReference type="InterPro" id="IPR017938">
    <property type="entry name" value="Riboflavin_synthase-like_b-brl"/>
</dbReference>
<dbReference type="InterPro" id="IPR013130">
    <property type="entry name" value="Fe3_Rdtase_TM_dom"/>
</dbReference>
<evidence type="ECO:0000256" key="5">
    <source>
        <dbReference type="ARBA" id="ARBA00022475"/>
    </source>
</evidence>
<keyword evidence="6 15" id="KW-0812">Transmembrane</keyword>
<dbReference type="SUPFAM" id="SSF63380">
    <property type="entry name" value="Riboflavin synthase domain-like"/>
    <property type="match status" value="1"/>
</dbReference>
<evidence type="ECO:0000256" key="12">
    <source>
        <dbReference type="ARBA" id="ARBA00023180"/>
    </source>
</evidence>
<dbReference type="Proteomes" id="UP000092993">
    <property type="component" value="Unassembled WGS sequence"/>
</dbReference>
<proteinExistence type="inferred from homology"/>
<dbReference type="Pfam" id="PF01794">
    <property type="entry name" value="Ferric_reduct"/>
    <property type="match status" value="1"/>
</dbReference>
<evidence type="ECO:0000256" key="10">
    <source>
        <dbReference type="ARBA" id="ARBA00023065"/>
    </source>
</evidence>
<dbReference type="Pfam" id="PF08022">
    <property type="entry name" value="FAD_binding_8"/>
    <property type="match status" value="1"/>
</dbReference>
<evidence type="ECO:0000313" key="18">
    <source>
        <dbReference type="Proteomes" id="UP000092993"/>
    </source>
</evidence>
<dbReference type="PANTHER" id="PTHR32361:SF9">
    <property type="entry name" value="FERRIC REDUCTASE TRANSMEMBRANE COMPONENT 3-RELATED"/>
    <property type="match status" value="1"/>
</dbReference>
<dbReference type="Pfam" id="PF08030">
    <property type="entry name" value="NAD_binding_6"/>
    <property type="match status" value="1"/>
</dbReference>
<gene>
    <name evidence="17" type="primary">RBOHD</name>
    <name evidence="17" type="ORF">A0H81_04229</name>
</gene>
<dbReference type="GO" id="GO:0005886">
    <property type="term" value="C:plasma membrane"/>
    <property type="evidence" value="ECO:0007669"/>
    <property type="project" value="UniProtKB-SubCell"/>
</dbReference>
<feature type="compositionally biased region" description="Polar residues" evidence="14">
    <location>
        <begin position="621"/>
        <end position="641"/>
    </location>
</feature>
<evidence type="ECO:0000256" key="4">
    <source>
        <dbReference type="ARBA" id="ARBA00022448"/>
    </source>
</evidence>
<evidence type="ECO:0000256" key="6">
    <source>
        <dbReference type="ARBA" id="ARBA00022692"/>
    </source>
</evidence>
<dbReference type="InterPro" id="IPR051410">
    <property type="entry name" value="Ferric/Cupric_Reductase"/>
</dbReference>
<keyword evidence="10" id="KW-0406">Ion transport</keyword>
<evidence type="ECO:0000313" key="17">
    <source>
        <dbReference type="EMBL" id="OBZ75154.1"/>
    </source>
</evidence>
<dbReference type="CDD" id="cd06186">
    <property type="entry name" value="NOX_Duox_like_FAD_NADP"/>
    <property type="match status" value="1"/>
</dbReference>
<evidence type="ECO:0000256" key="1">
    <source>
        <dbReference type="ARBA" id="ARBA00004651"/>
    </source>
</evidence>
<comment type="similarity">
    <text evidence="2">Belongs to the ferric reductase (FRE) family.</text>
</comment>
<evidence type="ECO:0000256" key="7">
    <source>
        <dbReference type="ARBA" id="ARBA00022982"/>
    </source>
</evidence>
<accession>A0A1C7MJE6</accession>
<evidence type="ECO:0000259" key="16">
    <source>
        <dbReference type="PROSITE" id="PS51384"/>
    </source>
</evidence>
<comment type="subcellular location">
    <subcellularLocation>
        <location evidence="1">Cell membrane</location>
        <topology evidence="1">Multi-pass membrane protein</topology>
    </subcellularLocation>
</comment>
<dbReference type="OrthoDB" id="10006946at2759"/>
<sequence length="750" mass="82236">MAYTYAWQYEKFRFAWAAFAVMTLIFICSISPFRRDHYEAFWFLHVLFVPLTLIMAAMHHPPLWWWCWAALGLWVGERAWRLTWWLHANGFTGGMLPSARHNQAQLASMQVPGKIDASQTNYFSDPKLVGKGSPAMSSSQSLGLTHYPPPPNSALILGFRTPYAPPPGFAHAELLPGRTVRLRLITPGYLPWAPGQHFLISIPSISRCTTHPFTAASICDEQAPGDDGRAIVFLIRAKNGWTRDLWDTVAQMISRGQNTVPSENLPVNYPRPGRGVLLRTCVDGPFGSSARADWGAYSTVVIVAGGSGVSFALSVLEYMCLCLAGRDGKYLGGRPGGFGTAGFKTTRVRFVWLVREFGHIQWCASTLRRCMSMIPSPELHVDIFVTNVKLPIDTLPSASSIPTPSQSTVDGLVPPTPEFALEGQPLHTGNRRHTRTPSADSVDSDGDSDVDLSYYTSDFVQPEGELGHEESILDLTNYEGDNDTGMPGEEQFSLSIRREGRTRRANTRRASMAMFAKREPDHRLSEPPSQAPDLSSLHLVGGHTSLPPLRINHTHAPATGSKLALQLDVDDMTPVDLSPMQTPNSAIPLLDNNLHHSSGLQSPIARPSPRMRAGMAELSPQLETSPSTTASTMTRPQSMMSGWSETNSLAALMQRGELDIHEQLKLDLDEQELQDVGIIAEVARPGKPKLERTLAAEIERAKGAIIVGCCGPTSLDALMRKTIAAQIDPARVARGDMRGSIALVSEDFAY</sequence>
<keyword evidence="18" id="KW-1185">Reference proteome</keyword>
<dbReference type="InterPro" id="IPR017927">
    <property type="entry name" value="FAD-bd_FR_type"/>
</dbReference>
<protein>
    <recommendedName>
        <fullName evidence="3">ferric-chelate reductase (NADPH)</fullName>
        <ecNumber evidence="3">1.16.1.9</ecNumber>
    </recommendedName>
</protein>
<dbReference type="GO" id="GO:0006879">
    <property type="term" value="P:intracellular iron ion homeostasis"/>
    <property type="evidence" value="ECO:0007669"/>
    <property type="project" value="TreeGrafter"/>
</dbReference>
<keyword evidence="12" id="KW-0325">Glycoprotein</keyword>
<feature type="compositionally biased region" description="Polar residues" evidence="14">
    <location>
        <begin position="396"/>
        <end position="409"/>
    </location>
</feature>
<dbReference type="PROSITE" id="PS51384">
    <property type="entry name" value="FAD_FR"/>
    <property type="match status" value="1"/>
</dbReference>
<dbReference type="Gene3D" id="3.40.50.80">
    <property type="entry name" value="Nucleotide-binding domain of ferredoxin-NADP reductase (FNR) module"/>
    <property type="match status" value="1"/>
</dbReference>
<dbReference type="GO" id="GO:0015677">
    <property type="term" value="P:copper ion import"/>
    <property type="evidence" value="ECO:0007669"/>
    <property type="project" value="TreeGrafter"/>
</dbReference>
<evidence type="ECO:0000256" key="3">
    <source>
        <dbReference type="ARBA" id="ARBA00012668"/>
    </source>
</evidence>
<name>A0A1C7MJE6_GRIFR</name>